<accession>A0A5C5XA06</accession>
<dbReference type="InterPro" id="IPR006380">
    <property type="entry name" value="SPP-like_dom"/>
</dbReference>
<dbReference type="Gene3D" id="3.40.50.1000">
    <property type="entry name" value="HAD superfamily/HAD-like"/>
    <property type="match status" value="1"/>
</dbReference>
<dbReference type="InterPro" id="IPR023214">
    <property type="entry name" value="HAD_sf"/>
</dbReference>
<dbReference type="InterPro" id="IPR036412">
    <property type="entry name" value="HAD-like_sf"/>
</dbReference>
<dbReference type="AlphaFoldDB" id="A0A5C5XA06"/>
<dbReference type="GO" id="GO:0005829">
    <property type="term" value="C:cytosol"/>
    <property type="evidence" value="ECO:0007669"/>
    <property type="project" value="TreeGrafter"/>
</dbReference>
<dbReference type="NCBIfam" id="TIGR01484">
    <property type="entry name" value="HAD-SF-IIB"/>
    <property type="match status" value="1"/>
</dbReference>
<dbReference type="Pfam" id="PF05116">
    <property type="entry name" value="S6PP"/>
    <property type="match status" value="1"/>
</dbReference>
<organism evidence="2 3">
    <name type="scientific">Thalassoglobus neptunius</name>
    <dbReference type="NCBI Taxonomy" id="1938619"/>
    <lineage>
        <taxon>Bacteria</taxon>
        <taxon>Pseudomonadati</taxon>
        <taxon>Planctomycetota</taxon>
        <taxon>Planctomycetia</taxon>
        <taxon>Planctomycetales</taxon>
        <taxon>Planctomycetaceae</taxon>
        <taxon>Thalassoglobus</taxon>
    </lineage>
</organism>
<dbReference type="GO" id="GO:0000287">
    <property type="term" value="F:magnesium ion binding"/>
    <property type="evidence" value="ECO:0007669"/>
    <property type="project" value="TreeGrafter"/>
</dbReference>
<dbReference type="GO" id="GO:0016791">
    <property type="term" value="F:phosphatase activity"/>
    <property type="evidence" value="ECO:0007669"/>
    <property type="project" value="TreeGrafter"/>
</dbReference>
<evidence type="ECO:0000313" key="2">
    <source>
        <dbReference type="EMBL" id="TWT59015.1"/>
    </source>
</evidence>
<keyword evidence="3" id="KW-1185">Reference proteome</keyword>
<keyword evidence="2" id="KW-0378">Hydrolase</keyword>
<dbReference type="RefSeq" id="WP_146509791.1">
    <property type="nucleotide sequence ID" value="NZ_SIHI01000001.1"/>
</dbReference>
<dbReference type="SFLD" id="SFLDS00003">
    <property type="entry name" value="Haloacid_Dehalogenase"/>
    <property type="match status" value="1"/>
</dbReference>
<dbReference type="InterPro" id="IPR006379">
    <property type="entry name" value="HAD-SF_hydro_IIB"/>
</dbReference>
<sequence>MNNRSHESGKQILATDLDGTLIPLDGRAAHVEDLQTLAEALRENGVPICFASGRHFEIILDAIATYRLPTPDWIICDVGTTILSRSDERYAVEEAYRQHLQDLMGNSSFHDIQQSLNELGELRLQEEEKQGEFKLSFYTDATSLSATVEKVRDRLGDTPVSLIDSVDPFTGDGLIDLLPAGTSKAYALNWWADAQGVAAEEIVYAGDSGNDLAAFQAGFRSIVVRNAPDWLADEVARHHASNNWTDRFYRAESDATSGVFEGCRHFGLIRR</sequence>
<comment type="caution">
    <text evidence="2">The sequence shown here is derived from an EMBL/GenBank/DDBJ whole genome shotgun (WGS) entry which is preliminary data.</text>
</comment>
<protein>
    <submittedName>
        <fullName evidence="2">Mannosylfructose-phosphate phosphatase</fullName>
        <ecNumber evidence="2">3.1.3.79</ecNumber>
    </submittedName>
</protein>
<dbReference type="OrthoDB" id="9781413at2"/>
<dbReference type="PANTHER" id="PTHR10000:SF8">
    <property type="entry name" value="HAD SUPERFAMILY HYDROLASE-LIKE, TYPE 3"/>
    <property type="match status" value="1"/>
</dbReference>
<dbReference type="Proteomes" id="UP000317243">
    <property type="component" value="Unassembled WGS sequence"/>
</dbReference>
<gene>
    <name evidence="2" type="primary">mfppA</name>
    <name evidence="2" type="ORF">KOR42_24030</name>
</gene>
<evidence type="ECO:0000259" key="1">
    <source>
        <dbReference type="Pfam" id="PF05116"/>
    </source>
</evidence>
<dbReference type="EMBL" id="SIHI01000001">
    <property type="protein sequence ID" value="TWT59015.1"/>
    <property type="molecule type" value="Genomic_DNA"/>
</dbReference>
<dbReference type="SFLD" id="SFLDG01141">
    <property type="entry name" value="C2.B.1:_Sucrose_Phosphatase_Li"/>
    <property type="match status" value="1"/>
</dbReference>
<dbReference type="PANTHER" id="PTHR10000">
    <property type="entry name" value="PHOSPHOSERINE PHOSPHATASE"/>
    <property type="match status" value="1"/>
</dbReference>
<dbReference type="SUPFAM" id="SSF56784">
    <property type="entry name" value="HAD-like"/>
    <property type="match status" value="1"/>
</dbReference>
<proteinExistence type="predicted"/>
<dbReference type="SFLD" id="SFLDG01140">
    <property type="entry name" value="C2.B:_Phosphomannomutase_and_P"/>
    <property type="match status" value="1"/>
</dbReference>
<name>A0A5C5XA06_9PLAN</name>
<dbReference type="EC" id="3.1.3.79" evidence="2"/>
<feature type="domain" description="Sucrose phosphatase-like" evidence="1">
    <location>
        <begin position="11"/>
        <end position="267"/>
    </location>
</feature>
<reference evidence="2 3" key="1">
    <citation type="submission" date="2019-02" db="EMBL/GenBank/DDBJ databases">
        <title>Deep-cultivation of Planctomycetes and their phenomic and genomic characterization uncovers novel biology.</title>
        <authorList>
            <person name="Wiegand S."/>
            <person name="Jogler M."/>
            <person name="Boedeker C."/>
            <person name="Pinto D."/>
            <person name="Vollmers J."/>
            <person name="Rivas-Marin E."/>
            <person name="Kohn T."/>
            <person name="Peeters S.H."/>
            <person name="Heuer A."/>
            <person name="Rast P."/>
            <person name="Oberbeckmann S."/>
            <person name="Bunk B."/>
            <person name="Jeske O."/>
            <person name="Meyerdierks A."/>
            <person name="Storesund J.E."/>
            <person name="Kallscheuer N."/>
            <person name="Luecker S."/>
            <person name="Lage O.M."/>
            <person name="Pohl T."/>
            <person name="Merkel B.J."/>
            <person name="Hornburger P."/>
            <person name="Mueller R.-W."/>
            <person name="Bruemmer F."/>
            <person name="Labrenz M."/>
            <person name="Spormann A.M."/>
            <person name="Op Den Camp H."/>
            <person name="Overmann J."/>
            <person name="Amann R."/>
            <person name="Jetten M.S.M."/>
            <person name="Mascher T."/>
            <person name="Medema M.H."/>
            <person name="Devos D.P."/>
            <person name="Kaster A.-K."/>
            <person name="Ovreas L."/>
            <person name="Rohde M."/>
            <person name="Galperin M.Y."/>
            <person name="Jogler C."/>
        </authorList>
    </citation>
    <scope>NUCLEOTIDE SEQUENCE [LARGE SCALE GENOMIC DNA]</scope>
    <source>
        <strain evidence="2 3">KOR42</strain>
    </source>
</reference>
<dbReference type="Gene3D" id="3.90.1070.10">
    <property type="match status" value="1"/>
</dbReference>
<evidence type="ECO:0000313" key="3">
    <source>
        <dbReference type="Proteomes" id="UP000317243"/>
    </source>
</evidence>